<reference evidence="2 3" key="1">
    <citation type="submission" date="2020-03" db="EMBL/GenBank/DDBJ databases">
        <title>Soil Listeria distribution.</title>
        <authorList>
            <person name="Liao J."/>
            <person name="Wiedmann M."/>
        </authorList>
    </citation>
    <scope>NUCLEOTIDE SEQUENCE [LARGE SCALE GENOMIC DNA]</scope>
    <source>
        <strain evidence="2 3">FSL L7-0245</strain>
    </source>
</reference>
<accession>A0A7X0YYW2</accession>
<dbReference type="EMBL" id="JAARYH010000002">
    <property type="protein sequence ID" value="MBC2166138.1"/>
    <property type="molecule type" value="Genomic_DNA"/>
</dbReference>
<name>A0A7X0YYW2_9LIST</name>
<dbReference type="InterPro" id="IPR011630">
    <property type="entry name" value="DUF1599"/>
</dbReference>
<evidence type="ECO:0000313" key="3">
    <source>
        <dbReference type="Proteomes" id="UP000519573"/>
    </source>
</evidence>
<sequence>MSVDLDKLVTVAAKAGRDAPKTFEQQLEAISAELVDLLGRKNRNYGASFDRQMSEYGLPASLIRMDDKLSRLKALSTNEVADEVGESIDDTLLDLAGYALMTLRYLRGNGT</sequence>
<protein>
    <submittedName>
        <fullName evidence="2">DUF1599 domain-containing protein</fullName>
    </submittedName>
</protein>
<comment type="caution">
    <text evidence="2">The sequence shown here is derived from an EMBL/GenBank/DDBJ whole genome shotgun (WGS) entry which is preliminary data.</text>
</comment>
<dbReference type="Pfam" id="PF07659">
    <property type="entry name" value="DUF1599"/>
    <property type="match status" value="1"/>
</dbReference>
<organism evidence="2 3">
    <name type="scientific">Listeria booriae</name>
    <dbReference type="NCBI Taxonomy" id="1552123"/>
    <lineage>
        <taxon>Bacteria</taxon>
        <taxon>Bacillati</taxon>
        <taxon>Bacillota</taxon>
        <taxon>Bacilli</taxon>
        <taxon>Bacillales</taxon>
        <taxon>Listeriaceae</taxon>
        <taxon>Listeria</taxon>
    </lineage>
</organism>
<feature type="domain" description="Nucleotide modification associated" evidence="1">
    <location>
        <begin position="41"/>
        <end position="103"/>
    </location>
</feature>
<dbReference type="Proteomes" id="UP000519573">
    <property type="component" value="Unassembled WGS sequence"/>
</dbReference>
<evidence type="ECO:0000259" key="1">
    <source>
        <dbReference type="Pfam" id="PF07659"/>
    </source>
</evidence>
<gene>
    <name evidence="2" type="ORF">HCB26_06105</name>
</gene>
<dbReference type="AlphaFoldDB" id="A0A7X0YYW2"/>
<evidence type="ECO:0000313" key="2">
    <source>
        <dbReference type="EMBL" id="MBC2166138.1"/>
    </source>
</evidence>
<proteinExistence type="predicted"/>